<organism evidence="2 3">
    <name type="scientific">Qipengyuania polymorpha</name>
    <dbReference type="NCBI Taxonomy" id="2867234"/>
    <lineage>
        <taxon>Bacteria</taxon>
        <taxon>Pseudomonadati</taxon>
        <taxon>Pseudomonadota</taxon>
        <taxon>Alphaproteobacteria</taxon>
        <taxon>Sphingomonadales</taxon>
        <taxon>Erythrobacteraceae</taxon>
        <taxon>Qipengyuania</taxon>
    </lineage>
</organism>
<dbReference type="SUPFAM" id="SSF53448">
    <property type="entry name" value="Nucleotide-diphospho-sugar transferases"/>
    <property type="match status" value="1"/>
</dbReference>
<dbReference type="CDD" id="cd00761">
    <property type="entry name" value="Glyco_tranf_GTA_type"/>
    <property type="match status" value="1"/>
</dbReference>
<dbReference type="Proteomes" id="UP000783253">
    <property type="component" value="Unassembled WGS sequence"/>
</dbReference>
<evidence type="ECO:0000313" key="2">
    <source>
        <dbReference type="EMBL" id="MBX7457693.1"/>
    </source>
</evidence>
<accession>A0ABS7IWI6</accession>
<feature type="domain" description="Glycosyltransferase 2-like" evidence="1">
    <location>
        <begin position="5"/>
        <end position="118"/>
    </location>
</feature>
<protein>
    <submittedName>
        <fullName evidence="2">Glycosyltransferase</fullName>
    </submittedName>
</protein>
<dbReference type="EMBL" id="JAIGNK010000002">
    <property type="protein sequence ID" value="MBX7457693.1"/>
    <property type="molecule type" value="Genomic_DNA"/>
</dbReference>
<dbReference type="Pfam" id="PF00535">
    <property type="entry name" value="Glycos_transf_2"/>
    <property type="match status" value="1"/>
</dbReference>
<dbReference type="PANTHER" id="PTHR43685:SF3">
    <property type="entry name" value="SLR2126 PROTEIN"/>
    <property type="match status" value="1"/>
</dbReference>
<dbReference type="Gene3D" id="3.90.550.10">
    <property type="entry name" value="Spore Coat Polysaccharide Biosynthesis Protein SpsA, Chain A"/>
    <property type="match status" value="1"/>
</dbReference>
<reference evidence="2 3" key="1">
    <citation type="submission" date="2021-08" db="EMBL/GenBank/DDBJ databases">
        <title>Comparative Genomics Analysis of the Genus Qipengyuania Reveals Extensive Genetic Diversity and Metabolic Versatility, Including the Description of Fifteen Novel Species.</title>
        <authorList>
            <person name="Liu Y."/>
        </authorList>
    </citation>
    <scope>NUCLEOTIDE SEQUENCE [LARGE SCALE GENOMIC DNA]</scope>
    <source>
        <strain evidence="2 3">1NDH17</strain>
    </source>
</reference>
<dbReference type="InterPro" id="IPR001173">
    <property type="entry name" value="Glyco_trans_2-like"/>
</dbReference>
<evidence type="ECO:0000259" key="1">
    <source>
        <dbReference type="Pfam" id="PF00535"/>
    </source>
</evidence>
<name>A0ABS7IWI6_9SPHN</name>
<proteinExistence type="predicted"/>
<dbReference type="InterPro" id="IPR050834">
    <property type="entry name" value="Glycosyltransf_2"/>
</dbReference>
<dbReference type="RefSeq" id="WP_221573133.1">
    <property type="nucleotide sequence ID" value="NZ_JAIGNK010000002.1"/>
</dbReference>
<evidence type="ECO:0000313" key="3">
    <source>
        <dbReference type="Proteomes" id="UP000783253"/>
    </source>
</evidence>
<dbReference type="PANTHER" id="PTHR43685">
    <property type="entry name" value="GLYCOSYLTRANSFERASE"/>
    <property type="match status" value="1"/>
</dbReference>
<dbReference type="InterPro" id="IPR029044">
    <property type="entry name" value="Nucleotide-diphossugar_trans"/>
</dbReference>
<sequence>MVCCSIILPSRNGADTLPLVLDALAQLERVEGGVEILLVDNGSTDDTKALMARFAAGGRAIVLDEPRAGKSHALNTGIANATGDLLIFLDDDAIPSEQWLASYLDAAESFPDAGAYAGAIAPHWLGPAPEWLAALADKGRACGCTAPEREAGPIAPDEVKGANFAVRRDILGDERFETGAVNFGQGKLAIGGEDSMMARALVRRGATFRFVPAAKVEHIISQDEMKLAFQLGRFARIGRGAAAMRKGGALEAAKAAGRTAVWMGQAGLRLAMGRRGGAAESLTRAAQSWGGFTYRVRKGAK</sequence>
<comment type="caution">
    <text evidence="2">The sequence shown here is derived from an EMBL/GenBank/DDBJ whole genome shotgun (WGS) entry which is preliminary data.</text>
</comment>
<gene>
    <name evidence="2" type="ORF">K3152_05500</name>
</gene>
<keyword evidence="3" id="KW-1185">Reference proteome</keyword>